<dbReference type="Proteomes" id="UP000887013">
    <property type="component" value="Unassembled WGS sequence"/>
</dbReference>
<gene>
    <name evidence="1" type="ORF">NPIL_66201</name>
</gene>
<evidence type="ECO:0000313" key="2">
    <source>
        <dbReference type="Proteomes" id="UP000887013"/>
    </source>
</evidence>
<dbReference type="AlphaFoldDB" id="A0A8X6TG04"/>
<dbReference type="EMBL" id="BMAW01056365">
    <property type="protein sequence ID" value="GFT05479.1"/>
    <property type="molecule type" value="Genomic_DNA"/>
</dbReference>
<name>A0A8X6TG04_NEPPI</name>
<sequence length="92" mass="10264">MPHFSTQTPNLMFTLACLSCSDCPHAGVAASSSLQSAFCDEAWFRYLLDDIFFSFGRPGLSPHLHSGEDVCPYILLTLMLVFVVTTEWKMVL</sequence>
<accession>A0A8X6TG04</accession>
<reference evidence="1" key="1">
    <citation type="submission" date="2020-08" db="EMBL/GenBank/DDBJ databases">
        <title>Multicomponent nature underlies the extraordinary mechanical properties of spider dragline silk.</title>
        <authorList>
            <person name="Kono N."/>
            <person name="Nakamura H."/>
            <person name="Mori M."/>
            <person name="Yoshida Y."/>
            <person name="Ohtoshi R."/>
            <person name="Malay A.D."/>
            <person name="Moran D.A.P."/>
            <person name="Tomita M."/>
            <person name="Numata K."/>
            <person name="Arakawa K."/>
        </authorList>
    </citation>
    <scope>NUCLEOTIDE SEQUENCE</scope>
</reference>
<protein>
    <submittedName>
        <fullName evidence="1">Uncharacterized protein</fullName>
    </submittedName>
</protein>
<dbReference type="OrthoDB" id="10575893at2759"/>
<keyword evidence="2" id="KW-1185">Reference proteome</keyword>
<evidence type="ECO:0000313" key="1">
    <source>
        <dbReference type="EMBL" id="GFT05479.1"/>
    </source>
</evidence>
<organism evidence="1 2">
    <name type="scientific">Nephila pilipes</name>
    <name type="common">Giant wood spider</name>
    <name type="synonym">Nephila maculata</name>
    <dbReference type="NCBI Taxonomy" id="299642"/>
    <lineage>
        <taxon>Eukaryota</taxon>
        <taxon>Metazoa</taxon>
        <taxon>Ecdysozoa</taxon>
        <taxon>Arthropoda</taxon>
        <taxon>Chelicerata</taxon>
        <taxon>Arachnida</taxon>
        <taxon>Araneae</taxon>
        <taxon>Araneomorphae</taxon>
        <taxon>Entelegynae</taxon>
        <taxon>Araneoidea</taxon>
        <taxon>Nephilidae</taxon>
        <taxon>Nephila</taxon>
    </lineage>
</organism>
<comment type="caution">
    <text evidence="1">The sequence shown here is derived from an EMBL/GenBank/DDBJ whole genome shotgun (WGS) entry which is preliminary data.</text>
</comment>
<proteinExistence type="predicted"/>